<feature type="transmembrane region" description="Helical" evidence="5">
    <location>
        <begin position="129"/>
        <end position="158"/>
    </location>
</feature>
<dbReference type="InterPro" id="IPR013525">
    <property type="entry name" value="ABC2_TM"/>
</dbReference>
<evidence type="ECO:0000259" key="6">
    <source>
        <dbReference type="PROSITE" id="PS51012"/>
    </source>
</evidence>
<feature type="transmembrane region" description="Helical" evidence="5">
    <location>
        <begin position="84"/>
        <end position="108"/>
    </location>
</feature>
<accession>A0A3P3U970</accession>
<dbReference type="PANTHER" id="PTHR43229:SF3">
    <property type="entry name" value="ABC-TYPE MULTIDRUG TRANSPORT SYSTEM, PERMEASE COMPONENT"/>
    <property type="match status" value="1"/>
</dbReference>
<feature type="transmembrane region" description="Helical" evidence="5">
    <location>
        <begin position="164"/>
        <end position="188"/>
    </location>
</feature>
<feature type="transmembrane region" description="Helical" evidence="5">
    <location>
        <begin position="255"/>
        <end position="274"/>
    </location>
</feature>
<dbReference type="InterPro" id="IPR000412">
    <property type="entry name" value="ABC_2_transport"/>
</dbReference>
<evidence type="ECO:0000313" key="8">
    <source>
        <dbReference type="Proteomes" id="UP000267017"/>
    </source>
</evidence>
<keyword evidence="5" id="KW-1003">Cell membrane</keyword>
<dbReference type="RefSeq" id="WP_128633958.1">
    <property type="nucleotide sequence ID" value="NZ_RRCN01000001.1"/>
</dbReference>
<protein>
    <recommendedName>
        <fullName evidence="5">Transport permease protein</fullName>
    </recommendedName>
</protein>
<feature type="domain" description="ABC transmembrane type-2" evidence="6">
    <location>
        <begin position="53"/>
        <end position="280"/>
    </location>
</feature>
<dbReference type="EMBL" id="RRCN01000001">
    <property type="protein sequence ID" value="RRJ66168.1"/>
    <property type="molecule type" value="Genomic_DNA"/>
</dbReference>
<comment type="subcellular location">
    <subcellularLocation>
        <location evidence="5">Cell membrane</location>
        <topology evidence="5">Multi-pass membrane protein</topology>
    </subcellularLocation>
    <subcellularLocation>
        <location evidence="1">Membrane</location>
        <topology evidence="1">Multi-pass membrane protein</topology>
    </subcellularLocation>
</comment>
<sequence length="283" mass="30814">MMNLNADEHMSFGESKLLEVLSEGAPPKRPNALQAVAAFTWRAVKGTLSQLPYMAIDVLIFPVIFLLIFTFMFGGAISGSTGNYLQFLLPGMLVYTVTTMTVYIGIGIKTDIDRGVFNRFRTLPFWQPAAIIGTMLVNLLTYAAALVTTVVFGMVLGFRPEGGLIGAVLALLLVVMYAFSVSWIFAWIGVVAKKLESITSMTYIVLYPLMFTSNVFADTSTMPDWLGGIVACNPISLAATAARGLMHGTAGQADLLPAFAGMALFILVFAPLTFRQYRRKAFE</sequence>
<name>A0A3P3U970_9BACL</name>
<dbReference type="PROSITE" id="PS51012">
    <property type="entry name" value="ABC_TM2"/>
    <property type="match status" value="1"/>
</dbReference>
<dbReference type="GO" id="GO:0140359">
    <property type="term" value="F:ABC-type transporter activity"/>
    <property type="evidence" value="ECO:0007669"/>
    <property type="project" value="InterPro"/>
</dbReference>
<evidence type="ECO:0000256" key="1">
    <source>
        <dbReference type="ARBA" id="ARBA00004141"/>
    </source>
</evidence>
<dbReference type="Pfam" id="PF01061">
    <property type="entry name" value="ABC2_membrane"/>
    <property type="match status" value="1"/>
</dbReference>
<gene>
    <name evidence="7" type="ORF">EHV15_27070</name>
</gene>
<evidence type="ECO:0000256" key="2">
    <source>
        <dbReference type="ARBA" id="ARBA00022692"/>
    </source>
</evidence>
<comment type="caution">
    <text evidence="7">The sequence shown here is derived from an EMBL/GenBank/DDBJ whole genome shotgun (WGS) entry which is preliminary data.</text>
</comment>
<dbReference type="InterPro" id="IPR051784">
    <property type="entry name" value="Nod_factor_ABC_transporter"/>
</dbReference>
<keyword evidence="4 5" id="KW-0472">Membrane</keyword>
<keyword evidence="8" id="KW-1185">Reference proteome</keyword>
<dbReference type="InterPro" id="IPR047817">
    <property type="entry name" value="ABC2_TM_bact-type"/>
</dbReference>
<dbReference type="Proteomes" id="UP000267017">
    <property type="component" value="Unassembled WGS sequence"/>
</dbReference>
<dbReference type="GO" id="GO:0043190">
    <property type="term" value="C:ATP-binding cassette (ABC) transporter complex"/>
    <property type="evidence" value="ECO:0007669"/>
    <property type="project" value="InterPro"/>
</dbReference>
<keyword evidence="3 5" id="KW-1133">Transmembrane helix</keyword>
<feature type="transmembrane region" description="Helical" evidence="5">
    <location>
        <begin position="200"/>
        <end position="217"/>
    </location>
</feature>
<proteinExistence type="inferred from homology"/>
<evidence type="ECO:0000256" key="4">
    <source>
        <dbReference type="ARBA" id="ARBA00023136"/>
    </source>
</evidence>
<dbReference type="PANTHER" id="PTHR43229">
    <property type="entry name" value="NODULATION PROTEIN J"/>
    <property type="match status" value="1"/>
</dbReference>
<evidence type="ECO:0000256" key="3">
    <source>
        <dbReference type="ARBA" id="ARBA00022989"/>
    </source>
</evidence>
<organism evidence="7 8">
    <name type="scientific">Paenibacillus oralis</name>
    <dbReference type="NCBI Taxonomy" id="2490856"/>
    <lineage>
        <taxon>Bacteria</taxon>
        <taxon>Bacillati</taxon>
        <taxon>Bacillota</taxon>
        <taxon>Bacilli</taxon>
        <taxon>Bacillales</taxon>
        <taxon>Paenibacillaceae</taxon>
        <taxon>Paenibacillus</taxon>
    </lineage>
</organism>
<feature type="transmembrane region" description="Helical" evidence="5">
    <location>
        <begin position="58"/>
        <end position="78"/>
    </location>
</feature>
<dbReference type="AlphaFoldDB" id="A0A3P3U970"/>
<dbReference type="OrthoDB" id="670210at2"/>
<evidence type="ECO:0000313" key="7">
    <source>
        <dbReference type="EMBL" id="RRJ66168.1"/>
    </source>
</evidence>
<comment type="similarity">
    <text evidence="5">Belongs to the ABC-2 integral membrane protein family.</text>
</comment>
<dbReference type="PIRSF" id="PIRSF006648">
    <property type="entry name" value="DrrB"/>
    <property type="match status" value="1"/>
</dbReference>
<keyword evidence="5" id="KW-0813">Transport</keyword>
<reference evidence="7 8" key="1">
    <citation type="submission" date="2018-11" db="EMBL/GenBank/DDBJ databases">
        <title>Genome sequencing of Paenibacillus sp. KCOM 3021 (= ChDC PVNT-B20).</title>
        <authorList>
            <person name="Kook J.-K."/>
            <person name="Park S.-N."/>
            <person name="Lim Y.K."/>
        </authorList>
    </citation>
    <scope>NUCLEOTIDE SEQUENCE [LARGE SCALE GENOMIC DNA]</scope>
    <source>
        <strain evidence="7 8">KCOM 3021</strain>
    </source>
</reference>
<evidence type="ECO:0000256" key="5">
    <source>
        <dbReference type="RuleBase" id="RU361157"/>
    </source>
</evidence>
<keyword evidence="2 5" id="KW-0812">Transmembrane</keyword>